<dbReference type="EMBL" id="JAAIUW010000007">
    <property type="protein sequence ID" value="KAF7822547.1"/>
    <property type="molecule type" value="Genomic_DNA"/>
</dbReference>
<dbReference type="AlphaFoldDB" id="A0A834WH55"/>
<sequence length="39" mass="4523">MEWDPVDDVPYDLHGCHVYGKLFQIKENFDAAVIKSDAR</sequence>
<comment type="caution">
    <text evidence="1">The sequence shown here is derived from an EMBL/GenBank/DDBJ whole genome shotgun (WGS) entry which is preliminary data.</text>
</comment>
<organism evidence="1 2">
    <name type="scientific">Senna tora</name>
    <dbReference type="NCBI Taxonomy" id="362788"/>
    <lineage>
        <taxon>Eukaryota</taxon>
        <taxon>Viridiplantae</taxon>
        <taxon>Streptophyta</taxon>
        <taxon>Embryophyta</taxon>
        <taxon>Tracheophyta</taxon>
        <taxon>Spermatophyta</taxon>
        <taxon>Magnoliopsida</taxon>
        <taxon>eudicotyledons</taxon>
        <taxon>Gunneridae</taxon>
        <taxon>Pentapetalae</taxon>
        <taxon>rosids</taxon>
        <taxon>fabids</taxon>
        <taxon>Fabales</taxon>
        <taxon>Fabaceae</taxon>
        <taxon>Caesalpinioideae</taxon>
        <taxon>Cassia clade</taxon>
        <taxon>Senna</taxon>
    </lineage>
</organism>
<accession>A0A834WH55</accession>
<dbReference type="Proteomes" id="UP000634136">
    <property type="component" value="Unassembled WGS sequence"/>
</dbReference>
<name>A0A834WH55_9FABA</name>
<protein>
    <submittedName>
        <fullName evidence="1">Uncharacterized protein</fullName>
    </submittedName>
</protein>
<evidence type="ECO:0000313" key="2">
    <source>
        <dbReference type="Proteomes" id="UP000634136"/>
    </source>
</evidence>
<gene>
    <name evidence="1" type="ORF">G2W53_020691</name>
</gene>
<keyword evidence="2" id="KW-1185">Reference proteome</keyword>
<proteinExistence type="predicted"/>
<reference evidence="1" key="1">
    <citation type="submission" date="2020-09" db="EMBL/GenBank/DDBJ databases">
        <title>Genome-Enabled Discovery of Anthraquinone Biosynthesis in Senna tora.</title>
        <authorList>
            <person name="Kang S.-H."/>
            <person name="Pandey R.P."/>
            <person name="Lee C.-M."/>
            <person name="Sim J.-S."/>
            <person name="Jeong J.-T."/>
            <person name="Choi B.-S."/>
            <person name="Jung M."/>
            <person name="Ginzburg D."/>
            <person name="Zhao K."/>
            <person name="Won S.Y."/>
            <person name="Oh T.-J."/>
            <person name="Yu Y."/>
            <person name="Kim N.-H."/>
            <person name="Lee O.R."/>
            <person name="Lee T.-H."/>
            <person name="Bashyal P."/>
            <person name="Kim T.-S."/>
            <person name="Lee W.-H."/>
            <person name="Kawkins C."/>
            <person name="Kim C.-K."/>
            <person name="Kim J.S."/>
            <person name="Ahn B.O."/>
            <person name="Rhee S.Y."/>
            <person name="Sohng J.K."/>
        </authorList>
    </citation>
    <scope>NUCLEOTIDE SEQUENCE</scope>
    <source>
        <tissue evidence="1">Leaf</tissue>
    </source>
</reference>
<evidence type="ECO:0000313" key="1">
    <source>
        <dbReference type="EMBL" id="KAF7822547.1"/>
    </source>
</evidence>